<organism evidence="5 6">
    <name type="scientific">candidate division WWE3 bacterium</name>
    <dbReference type="NCBI Taxonomy" id="2053526"/>
    <lineage>
        <taxon>Bacteria</taxon>
        <taxon>Katanobacteria</taxon>
    </lineage>
</organism>
<dbReference type="InterPro" id="IPR036565">
    <property type="entry name" value="Mur-like_cat_sf"/>
</dbReference>
<evidence type="ECO:0000313" key="6">
    <source>
        <dbReference type="Proteomes" id="UP000740557"/>
    </source>
</evidence>
<evidence type="ECO:0000259" key="4">
    <source>
        <dbReference type="Pfam" id="PF08245"/>
    </source>
</evidence>
<reference evidence="5" key="2">
    <citation type="journal article" date="2021" name="Microbiome">
        <title>Successional dynamics and alternative stable states in a saline activated sludge microbial community over 9 years.</title>
        <authorList>
            <person name="Wang Y."/>
            <person name="Ye J."/>
            <person name="Ju F."/>
            <person name="Liu L."/>
            <person name="Boyd J.A."/>
            <person name="Deng Y."/>
            <person name="Parks D.H."/>
            <person name="Jiang X."/>
            <person name="Yin X."/>
            <person name="Woodcroft B.J."/>
            <person name="Tyson G.W."/>
            <person name="Hugenholtz P."/>
            <person name="Polz M.F."/>
            <person name="Zhang T."/>
        </authorList>
    </citation>
    <scope>NUCLEOTIDE SEQUENCE</scope>
    <source>
        <strain evidence="5">HKST-UBA79</strain>
    </source>
</reference>
<dbReference type="InterPro" id="IPR051046">
    <property type="entry name" value="MurCDEF_CellWall_CoF430Synth"/>
</dbReference>
<dbReference type="InterPro" id="IPR036615">
    <property type="entry name" value="Mur_ligase_C_dom_sf"/>
</dbReference>
<keyword evidence="2" id="KW-0547">Nucleotide-binding</keyword>
<dbReference type="Gene3D" id="3.40.1390.10">
    <property type="entry name" value="MurE/MurF, N-terminal domain"/>
    <property type="match status" value="1"/>
</dbReference>
<dbReference type="AlphaFoldDB" id="A0A955EE45"/>
<dbReference type="PROSITE" id="PS51257">
    <property type="entry name" value="PROKAR_LIPOPROTEIN"/>
    <property type="match status" value="1"/>
</dbReference>
<dbReference type="PANTHER" id="PTHR43024:SF1">
    <property type="entry name" value="UDP-N-ACETYLMURAMOYL-TRIPEPTIDE--D-ALANYL-D-ALANINE LIGASE"/>
    <property type="match status" value="1"/>
</dbReference>
<dbReference type="InterPro" id="IPR013221">
    <property type="entry name" value="Mur_ligase_cen"/>
</dbReference>
<feature type="domain" description="Mur ligase central" evidence="4">
    <location>
        <begin position="135"/>
        <end position="327"/>
    </location>
</feature>
<protein>
    <recommendedName>
        <fullName evidence="4">Mur ligase central domain-containing protein</fullName>
    </recommendedName>
</protein>
<keyword evidence="1" id="KW-0436">Ligase</keyword>
<evidence type="ECO:0000256" key="3">
    <source>
        <dbReference type="ARBA" id="ARBA00022840"/>
    </source>
</evidence>
<dbReference type="Gene3D" id="3.40.1190.10">
    <property type="entry name" value="Mur-like, catalytic domain"/>
    <property type="match status" value="1"/>
</dbReference>
<dbReference type="SUPFAM" id="SSF53623">
    <property type="entry name" value="MurD-like peptide ligases, catalytic domain"/>
    <property type="match status" value="1"/>
</dbReference>
<evidence type="ECO:0000256" key="2">
    <source>
        <dbReference type="ARBA" id="ARBA00022741"/>
    </source>
</evidence>
<keyword evidence="3" id="KW-0067">ATP-binding</keyword>
<evidence type="ECO:0000256" key="1">
    <source>
        <dbReference type="ARBA" id="ARBA00022598"/>
    </source>
</evidence>
<dbReference type="Gene3D" id="3.90.190.20">
    <property type="entry name" value="Mur ligase, C-terminal domain"/>
    <property type="match status" value="1"/>
</dbReference>
<dbReference type="Proteomes" id="UP000740557">
    <property type="component" value="Unassembled WGS sequence"/>
</dbReference>
<evidence type="ECO:0000313" key="5">
    <source>
        <dbReference type="EMBL" id="MCA9308048.1"/>
    </source>
</evidence>
<comment type="caution">
    <text evidence="5">The sequence shown here is derived from an EMBL/GenBank/DDBJ whole genome shotgun (WGS) entry which is preliminary data.</text>
</comment>
<dbReference type="EMBL" id="JAGQNX010000024">
    <property type="protein sequence ID" value="MCA9308048.1"/>
    <property type="molecule type" value="Genomic_DNA"/>
</dbReference>
<accession>A0A955EE45</accession>
<dbReference type="InterPro" id="IPR035911">
    <property type="entry name" value="MurE/MurF_N"/>
</dbReference>
<sequence>MPLNHRQILVQTLIQSCPNITNTSVDLKTLEPTIATSDSRKCVENSIFFATRLSVEQYEERYWYMYKPNPEKYFFDGHPYIDAAINNGAKVIVCEELPNKLYSGVAYFKVDNVIEFMGSVTKNLVESVNTKIIAVTGSSGKTTVVHCINTVLQNAGLKANKLYTTRPTPITLPEMIFSLALSNTGIPNYLVVEMPTDRKGAIKRLCSITPPDISLIFNIKEAHSKTLGGIHGVVEAKSEIITHQKDNGLVILNADDFYLRKAIDMSKRLKKKIITFGVKNGDIKGKVLEQFDTTTLAEVALLKKKSACNIKLLGESGLYTALAAAAVGYALNLDIKTIEKGLASFSPMPGRMSWHILDSGRIKLFSNYAKGTPANTKHILELINNLPWDGKRILVLGDFDFHEEEQADKKVWHIINSKFDCVLLTGKRAVKYQKHLSAEIVVHTTEDKETTLKELQKIAACVEKAYIVVNGSLEFKHSELVNEFLKKYE</sequence>
<dbReference type="Pfam" id="PF08245">
    <property type="entry name" value="Mur_ligase_M"/>
    <property type="match status" value="1"/>
</dbReference>
<dbReference type="GO" id="GO:0005524">
    <property type="term" value="F:ATP binding"/>
    <property type="evidence" value="ECO:0007669"/>
    <property type="project" value="UniProtKB-KW"/>
</dbReference>
<proteinExistence type="predicted"/>
<name>A0A955EE45_UNCKA</name>
<gene>
    <name evidence="5" type="ORF">KC980_00915</name>
</gene>
<reference evidence="5" key="1">
    <citation type="submission" date="2020-04" db="EMBL/GenBank/DDBJ databases">
        <authorList>
            <person name="Zhang T."/>
        </authorList>
    </citation>
    <scope>NUCLEOTIDE SEQUENCE</scope>
    <source>
        <strain evidence="5">HKST-UBA79</strain>
    </source>
</reference>
<dbReference type="GO" id="GO:0016881">
    <property type="term" value="F:acid-amino acid ligase activity"/>
    <property type="evidence" value="ECO:0007669"/>
    <property type="project" value="InterPro"/>
</dbReference>
<dbReference type="PANTHER" id="PTHR43024">
    <property type="entry name" value="UDP-N-ACETYLMURAMOYL-TRIPEPTIDE--D-ALANYL-D-ALANINE LIGASE"/>
    <property type="match status" value="1"/>
</dbReference>
<dbReference type="SUPFAM" id="SSF63418">
    <property type="entry name" value="MurE/MurF N-terminal domain"/>
    <property type="match status" value="1"/>
</dbReference>